<name>A0ABS2CAD0_9NEIS</name>
<dbReference type="EMBL" id="WOFE01000002">
    <property type="protein sequence ID" value="MBM5571106.1"/>
    <property type="molecule type" value="Genomic_DNA"/>
</dbReference>
<keyword evidence="1" id="KW-0732">Signal</keyword>
<feature type="chain" id="PRO_5045205008" evidence="1">
    <location>
        <begin position="25"/>
        <end position="71"/>
    </location>
</feature>
<proteinExistence type="predicted"/>
<keyword evidence="3" id="KW-1185">Reference proteome</keyword>
<sequence length="71" mass="7745">MKYKNIVLALSMCGMFSIAIPVNAFEPRDAVYGHARITKDGVKLSTILSDGSEIVMSENAIEEITQGNAKR</sequence>
<evidence type="ECO:0000256" key="1">
    <source>
        <dbReference type="SAM" id="SignalP"/>
    </source>
</evidence>
<evidence type="ECO:0000313" key="2">
    <source>
        <dbReference type="EMBL" id="MBM5571106.1"/>
    </source>
</evidence>
<dbReference type="Proteomes" id="UP001195660">
    <property type="component" value="Unassembled WGS sequence"/>
</dbReference>
<gene>
    <name evidence="2" type="ORF">GM173_05865</name>
</gene>
<comment type="caution">
    <text evidence="2">The sequence shown here is derived from an EMBL/GenBank/DDBJ whole genome shotgun (WGS) entry which is preliminary data.</text>
</comment>
<protein>
    <submittedName>
        <fullName evidence="2">Uncharacterized protein</fullName>
    </submittedName>
</protein>
<dbReference type="RefSeq" id="WP_203570437.1">
    <property type="nucleotide sequence ID" value="NZ_WOFE01000002.1"/>
</dbReference>
<reference evidence="2 3" key="1">
    <citation type="submission" date="2019-11" db="EMBL/GenBank/DDBJ databases">
        <title>Novel Deefgea species.</title>
        <authorList>
            <person name="Han J.-H."/>
        </authorList>
    </citation>
    <scope>NUCLEOTIDE SEQUENCE [LARGE SCALE GENOMIC DNA]</scope>
    <source>
        <strain evidence="2 3">LMG 24817</strain>
    </source>
</reference>
<feature type="signal peptide" evidence="1">
    <location>
        <begin position="1"/>
        <end position="24"/>
    </location>
</feature>
<accession>A0ABS2CAD0</accession>
<organism evidence="2 3">
    <name type="scientific">Deefgea chitinilytica</name>
    <dbReference type="NCBI Taxonomy" id="570276"/>
    <lineage>
        <taxon>Bacteria</taxon>
        <taxon>Pseudomonadati</taxon>
        <taxon>Pseudomonadota</taxon>
        <taxon>Betaproteobacteria</taxon>
        <taxon>Neisseriales</taxon>
        <taxon>Chitinibacteraceae</taxon>
        <taxon>Deefgea</taxon>
    </lineage>
</organism>
<evidence type="ECO:0000313" key="3">
    <source>
        <dbReference type="Proteomes" id="UP001195660"/>
    </source>
</evidence>